<feature type="region of interest" description="Disordered" evidence="1">
    <location>
        <begin position="1"/>
        <end position="40"/>
    </location>
</feature>
<dbReference type="AlphaFoldDB" id="A0A8J6BK56"/>
<evidence type="ECO:0000313" key="3">
    <source>
        <dbReference type="Proteomes" id="UP000729402"/>
    </source>
</evidence>
<feature type="compositionally biased region" description="Low complexity" evidence="1">
    <location>
        <begin position="76"/>
        <end position="90"/>
    </location>
</feature>
<feature type="compositionally biased region" description="Basic and acidic residues" evidence="1">
    <location>
        <begin position="16"/>
        <end position="35"/>
    </location>
</feature>
<name>A0A8J6BK56_ZIZPA</name>
<reference evidence="2" key="2">
    <citation type="submission" date="2021-02" db="EMBL/GenBank/DDBJ databases">
        <authorList>
            <person name="Kimball J.A."/>
            <person name="Haas M.W."/>
            <person name="Macchietto M."/>
            <person name="Kono T."/>
            <person name="Duquette J."/>
            <person name="Shao M."/>
        </authorList>
    </citation>
    <scope>NUCLEOTIDE SEQUENCE</scope>
    <source>
        <tissue evidence="2">Fresh leaf tissue</tissue>
    </source>
</reference>
<dbReference type="EMBL" id="JAAALK010000081">
    <property type="protein sequence ID" value="KAG8089592.1"/>
    <property type="molecule type" value="Genomic_DNA"/>
</dbReference>
<organism evidence="2 3">
    <name type="scientific">Zizania palustris</name>
    <name type="common">Northern wild rice</name>
    <dbReference type="NCBI Taxonomy" id="103762"/>
    <lineage>
        <taxon>Eukaryota</taxon>
        <taxon>Viridiplantae</taxon>
        <taxon>Streptophyta</taxon>
        <taxon>Embryophyta</taxon>
        <taxon>Tracheophyta</taxon>
        <taxon>Spermatophyta</taxon>
        <taxon>Magnoliopsida</taxon>
        <taxon>Liliopsida</taxon>
        <taxon>Poales</taxon>
        <taxon>Poaceae</taxon>
        <taxon>BOP clade</taxon>
        <taxon>Oryzoideae</taxon>
        <taxon>Oryzeae</taxon>
        <taxon>Zizaniinae</taxon>
        <taxon>Zizania</taxon>
    </lineage>
</organism>
<gene>
    <name evidence="2" type="ORF">GUJ93_ZPchr0011g27501</name>
</gene>
<keyword evidence="3" id="KW-1185">Reference proteome</keyword>
<comment type="caution">
    <text evidence="2">The sequence shown here is derived from an EMBL/GenBank/DDBJ whole genome shotgun (WGS) entry which is preliminary data.</text>
</comment>
<accession>A0A8J6BK56</accession>
<evidence type="ECO:0000256" key="1">
    <source>
        <dbReference type="SAM" id="MobiDB-lite"/>
    </source>
</evidence>
<dbReference type="Proteomes" id="UP000729402">
    <property type="component" value="Unassembled WGS sequence"/>
</dbReference>
<proteinExistence type="predicted"/>
<protein>
    <submittedName>
        <fullName evidence="2">Uncharacterized protein</fullName>
    </submittedName>
</protein>
<sequence length="90" mass="9615">MVAPASSGLRPYTTTKMERARRGEQEYTEGDEVRGGRWPAASLRQRRVRVDGGGALPVARRPREGGARLEHATRKTGVPTTGAGAVAGED</sequence>
<feature type="compositionally biased region" description="Basic and acidic residues" evidence="1">
    <location>
        <begin position="61"/>
        <end position="73"/>
    </location>
</feature>
<evidence type="ECO:0000313" key="2">
    <source>
        <dbReference type="EMBL" id="KAG8089592.1"/>
    </source>
</evidence>
<reference evidence="2" key="1">
    <citation type="journal article" date="2021" name="bioRxiv">
        <title>Whole Genome Assembly and Annotation of Northern Wild Rice, Zizania palustris L., Supports a Whole Genome Duplication in the Zizania Genus.</title>
        <authorList>
            <person name="Haas M."/>
            <person name="Kono T."/>
            <person name="Macchietto M."/>
            <person name="Millas R."/>
            <person name="McGilp L."/>
            <person name="Shao M."/>
            <person name="Duquette J."/>
            <person name="Hirsch C.N."/>
            <person name="Kimball J."/>
        </authorList>
    </citation>
    <scope>NUCLEOTIDE SEQUENCE</scope>
    <source>
        <tissue evidence="2">Fresh leaf tissue</tissue>
    </source>
</reference>
<feature type="region of interest" description="Disordered" evidence="1">
    <location>
        <begin position="52"/>
        <end position="90"/>
    </location>
</feature>